<evidence type="ECO:0000313" key="3">
    <source>
        <dbReference type="Proteomes" id="UP000609064"/>
    </source>
</evidence>
<protein>
    <submittedName>
        <fullName evidence="2">Uncharacterized protein</fullName>
    </submittedName>
</protein>
<name>A0A916Z8X1_9BACT</name>
<accession>A0A916Z8X1</accession>
<gene>
    <name evidence="2" type="ORF">GCM10011514_52610</name>
</gene>
<reference evidence="2" key="1">
    <citation type="journal article" date="2014" name="Int. J. Syst. Evol. Microbiol.">
        <title>Complete genome sequence of Corynebacterium casei LMG S-19264T (=DSM 44701T), isolated from a smear-ripened cheese.</title>
        <authorList>
            <consortium name="US DOE Joint Genome Institute (JGI-PGF)"/>
            <person name="Walter F."/>
            <person name="Albersmeier A."/>
            <person name="Kalinowski J."/>
            <person name="Ruckert C."/>
        </authorList>
    </citation>
    <scope>NUCLEOTIDE SEQUENCE</scope>
    <source>
        <strain evidence="2">CGMCC 1.15958</strain>
    </source>
</reference>
<sequence>MKTQTKKIMKKSALVLALAAAIVSVTATEGMAQAKSASGTPAAGKTSSTATVTNLSVQDMGSLRFKLAFENPLRQKTKIYLLDKENNVLFDEYTYGNTQYVRAFNLSNLTDGEYSFVVETGKEKLKKDFAITTKTLRGVSLASNN</sequence>
<reference evidence="2" key="2">
    <citation type="submission" date="2020-09" db="EMBL/GenBank/DDBJ databases">
        <authorList>
            <person name="Sun Q."/>
            <person name="Zhou Y."/>
        </authorList>
    </citation>
    <scope>NUCLEOTIDE SEQUENCE</scope>
    <source>
        <strain evidence="2">CGMCC 1.15958</strain>
    </source>
</reference>
<feature type="signal peptide" evidence="1">
    <location>
        <begin position="1"/>
        <end position="27"/>
    </location>
</feature>
<dbReference type="AlphaFoldDB" id="A0A916Z8X1"/>
<organism evidence="2 3">
    <name type="scientific">Emticicia aquatilis</name>
    <dbReference type="NCBI Taxonomy" id="1537369"/>
    <lineage>
        <taxon>Bacteria</taxon>
        <taxon>Pseudomonadati</taxon>
        <taxon>Bacteroidota</taxon>
        <taxon>Cytophagia</taxon>
        <taxon>Cytophagales</taxon>
        <taxon>Leadbetterellaceae</taxon>
        <taxon>Emticicia</taxon>
    </lineage>
</organism>
<comment type="caution">
    <text evidence="2">The sequence shown here is derived from an EMBL/GenBank/DDBJ whole genome shotgun (WGS) entry which is preliminary data.</text>
</comment>
<keyword evidence="3" id="KW-1185">Reference proteome</keyword>
<keyword evidence="1" id="KW-0732">Signal</keyword>
<feature type="chain" id="PRO_5038009456" evidence="1">
    <location>
        <begin position="28"/>
        <end position="145"/>
    </location>
</feature>
<dbReference type="RefSeq" id="WP_188771195.1">
    <property type="nucleotide sequence ID" value="NZ_BMKK01000019.1"/>
</dbReference>
<evidence type="ECO:0000256" key="1">
    <source>
        <dbReference type="SAM" id="SignalP"/>
    </source>
</evidence>
<dbReference type="Proteomes" id="UP000609064">
    <property type="component" value="Unassembled WGS sequence"/>
</dbReference>
<evidence type="ECO:0000313" key="2">
    <source>
        <dbReference type="EMBL" id="GGD81998.1"/>
    </source>
</evidence>
<dbReference type="EMBL" id="BMKK01000019">
    <property type="protein sequence ID" value="GGD81998.1"/>
    <property type="molecule type" value="Genomic_DNA"/>
</dbReference>
<proteinExistence type="predicted"/>